<comment type="caution">
    <text evidence="3">The sequence shown here is derived from an EMBL/GenBank/DDBJ whole genome shotgun (WGS) entry which is preliminary data.</text>
</comment>
<feature type="non-terminal residue" evidence="3">
    <location>
        <position position="79"/>
    </location>
</feature>
<sequence>MQQTLFNQFIPTNLIFGCGSINRLATEQLPGKKALIVISSGTSMRKYGYLDKVVSLLKKNGATAVVFDKILPNPIKSHV</sequence>
<dbReference type="Gene3D" id="3.40.50.1970">
    <property type="match status" value="1"/>
</dbReference>
<organism evidence="3">
    <name type="scientific">termite gut metagenome</name>
    <dbReference type="NCBI Taxonomy" id="433724"/>
    <lineage>
        <taxon>unclassified sequences</taxon>
        <taxon>metagenomes</taxon>
        <taxon>organismal metagenomes</taxon>
    </lineage>
</organism>
<dbReference type="InterPro" id="IPR001670">
    <property type="entry name" value="ADH_Fe/GldA"/>
</dbReference>
<reference evidence="3" key="1">
    <citation type="submission" date="2019-03" db="EMBL/GenBank/DDBJ databases">
        <title>Single cell metagenomics reveals metabolic interactions within the superorganism composed of flagellate Streblomastix strix and complex community of Bacteroidetes bacteria on its surface.</title>
        <authorList>
            <person name="Treitli S.C."/>
            <person name="Kolisko M."/>
            <person name="Husnik F."/>
            <person name="Keeling P."/>
            <person name="Hampl V."/>
        </authorList>
    </citation>
    <scope>NUCLEOTIDE SEQUENCE</scope>
    <source>
        <strain evidence="3">STM</strain>
    </source>
</reference>
<evidence type="ECO:0000256" key="1">
    <source>
        <dbReference type="ARBA" id="ARBA00023002"/>
    </source>
</evidence>
<dbReference type="EMBL" id="SNRY01004373">
    <property type="protein sequence ID" value="KAA6317885.1"/>
    <property type="molecule type" value="Genomic_DNA"/>
</dbReference>
<gene>
    <name evidence="3" type="ORF">EZS27_032033</name>
</gene>
<protein>
    <submittedName>
        <fullName evidence="3">Long-chain-alcohol dehydrogenase 2</fullName>
        <ecNumber evidence="3">1.1.1.192</ecNumber>
    </submittedName>
</protein>
<dbReference type="EC" id="1.1.1.192" evidence="3"/>
<name>A0A5J4Q812_9ZZZZ</name>
<dbReference type="SUPFAM" id="SSF56796">
    <property type="entry name" value="Dehydroquinate synthase-like"/>
    <property type="match status" value="1"/>
</dbReference>
<dbReference type="AlphaFoldDB" id="A0A5J4Q812"/>
<evidence type="ECO:0000313" key="3">
    <source>
        <dbReference type="EMBL" id="KAA6317885.1"/>
    </source>
</evidence>
<evidence type="ECO:0000259" key="2">
    <source>
        <dbReference type="Pfam" id="PF00465"/>
    </source>
</evidence>
<feature type="domain" description="Alcohol dehydrogenase iron-type/glycerol dehydrogenase GldA" evidence="2">
    <location>
        <begin position="11"/>
        <end position="79"/>
    </location>
</feature>
<proteinExistence type="predicted"/>
<dbReference type="GO" id="GO:0046872">
    <property type="term" value="F:metal ion binding"/>
    <property type="evidence" value="ECO:0007669"/>
    <property type="project" value="InterPro"/>
</dbReference>
<accession>A0A5J4Q812</accession>
<dbReference type="GO" id="GO:0050060">
    <property type="term" value="F:long-chain-alcohol dehydrogenase activity"/>
    <property type="evidence" value="ECO:0007669"/>
    <property type="project" value="UniProtKB-EC"/>
</dbReference>
<dbReference type="Pfam" id="PF00465">
    <property type="entry name" value="Fe-ADH"/>
    <property type="match status" value="1"/>
</dbReference>
<keyword evidence="1 3" id="KW-0560">Oxidoreductase</keyword>